<accession>A0ACC2BKI4</accession>
<gene>
    <name evidence="1" type="ORF">O6H91_15G087500</name>
</gene>
<dbReference type="EMBL" id="CM055106">
    <property type="protein sequence ID" value="KAJ7530275.1"/>
    <property type="molecule type" value="Genomic_DNA"/>
</dbReference>
<evidence type="ECO:0000313" key="1">
    <source>
        <dbReference type="EMBL" id="KAJ7530275.1"/>
    </source>
</evidence>
<name>A0ACC2BKI4_DIPCM</name>
<organism evidence="1 2">
    <name type="scientific">Diphasiastrum complanatum</name>
    <name type="common">Issler's clubmoss</name>
    <name type="synonym">Lycopodium complanatum</name>
    <dbReference type="NCBI Taxonomy" id="34168"/>
    <lineage>
        <taxon>Eukaryota</taxon>
        <taxon>Viridiplantae</taxon>
        <taxon>Streptophyta</taxon>
        <taxon>Embryophyta</taxon>
        <taxon>Tracheophyta</taxon>
        <taxon>Lycopodiopsida</taxon>
        <taxon>Lycopodiales</taxon>
        <taxon>Lycopodiaceae</taxon>
        <taxon>Lycopodioideae</taxon>
        <taxon>Diphasiastrum</taxon>
    </lineage>
</organism>
<sequence length="159" mass="17651">MEREGKKVVVGVDHSQESLQAVQWALDNIVEPQYGDSFVLLHSQPPPHLFMQNEAPIHGRPKIASDLVQKLRNYQEKATEAILEQAKKLCAEHQVEPTTVVVHGDPRDKICESVNELNADVLVMGSHSAHRSIKRAFLGSVTDYCAQNAHCAILIVKPS</sequence>
<keyword evidence="2" id="KW-1185">Reference proteome</keyword>
<comment type="caution">
    <text evidence="1">The sequence shown here is derived from an EMBL/GenBank/DDBJ whole genome shotgun (WGS) entry which is preliminary data.</text>
</comment>
<dbReference type="Proteomes" id="UP001162992">
    <property type="component" value="Chromosome 15"/>
</dbReference>
<evidence type="ECO:0000313" key="2">
    <source>
        <dbReference type="Proteomes" id="UP001162992"/>
    </source>
</evidence>
<protein>
    <submittedName>
        <fullName evidence="1">Uncharacterized protein</fullName>
    </submittedName>
</protein>
<proteinExistence type="predicted"/>
<reference evidence="2" key="1">
    <citation type="journal article" date="2024" name="Proc. Natl. Acad. Sci. U.S.A.">
        <title>Extraordinary preservation of gene collinearity over three hundred million years revealed in homosporous lycophytes.</title>
        <authorList>
            <person name="Li C."/>
            <person name="Wickell D."/>
            <person name="Kuo L.Y."/>
            <person name="Chen X."/>
            <person name="Nie B."/>
            <person name="Liao X."/>
            <person name="Peng D."/>
            <person name="Ji J."/>
            <person name="Jenkins J."/>
            <person name="Williams M."/>
            <person name="Shu S."/>
            <person name="Plott C."/>
            <person name="Barry K."/>
            <person name="Rajasekar S."/>
            <person name="Grimwood J."/>
            <person name="Han X."/>
            <person name="Sun S."/>
            <person name="Hou Z."/>
            <person name="He W."/>
            <person name="Dai G."/>
            <person name="Sun C."/>
            <person name="Schmutz J."/>
            <person name="Leebens-Mack J.H."/>
            <person name="Li F.W."/>
            <person name="Wang L."/>
        </authorList>
    </citation>
    <scope>NUCLEOTIDE SEQUENCE [LARGE SCALE GENOMIC DNA]</scope>
    <source>
        <strain evidence="2">cv. PW_Plant_1</strain>
    </source>
</reference>